<evidence type="ECO:0000256" key="2">
    <source>
        <dbReference type="ARBA" id="ARBA00049988"/>
    </source>
</evidence>
<dbReference type="InterPro" id="IPR010985">
    <property type="entry name" value="Ribbon_hlx_hlx"/>
</dbReference>
<gene>
    <name evidence="3" type="ORF">AB3X52_10300</name>
</gene>
<evidence type="ECO:0000313" key="3">
    <source>
        <dbReference type="EMBL" id="MEX0428010.1"/>
    </source>
</evidence>
<sequence length="97" mass="10197">MATATKARAKGKSERIEARATAHEAAVIARAAELSNSTVSSFVVGAAVAKAETVVARAGHTLMPAEQFNAMIAALDDATPIDEIVALAKRPRRITRR</sequence>
<dbReference type="Proteomes" id="UP001556631">
    <property type="component" value="Unassembled WGS sequence"/>
</dbReference>
<evidence type="ECO:0000313" key="4">
    <source>
        <dbReference type="Proteomes" id="UP001556631"/>
    </source>
</evidence>
<keyword evidence="1" id="KW-1277">Toxin-antitoxin system</keyword>
<dbReference type="EMBL" id="JBFPJR010000015">
    <property type="protein sequence ID" value="MEX0428010.1"/>
    <property type="molecule type" value="Genomic_DNA"/>
</dbReference>
<comment type="similarity">
    <text evidence="2">Belongs to the TacA antitoxin family.</text>
</comment>
<dbReference type="Gene3D" id="1.20.5.780">
    <property type="entry name" value="Single helix bin"/>
    <property type="match status" value="1"/>
</dbReference>
<dbReference type="PANTHER" id="PTHR35401">
    <property type="entry name" value="COPG FAMILY HELIX-TURN-HELIX PROTEIN-RELATED-RELATED"/>
    <property type="match status" value="1"/>
</dbReference>
<organism evidence="3 4">
    <name type="scientific">Nocardioides eburneus</name>
    <dbReference type="NCBI Taxonomy" id="3231482"/>
    <lineage>
        <taxon>Bacteria</taxon>
        <taxon>Bacillati</taxon>
        <taxon>Actinomycetota</taxon>
        <taxon>Actinomycetes</taxon>
        <taxon>Propionibacteriales</taxon>
        <taxon>Nocardioidaceae</taxon>
        <taxon>Nocardioides</taxon>
    </lineage>
</organism>
<name>A0ABV3SZN6_9ACTN</name>
<evidence type="ECO:0000256" key="1">
    <source>
        <dbReference type="ARBA" id="ARBA00022649"/>
    </source>
</evidence>
<dbReference type="Pfam" id="PF08681">
    <property type="entry name" value="TacA1"/>
    <property type="match status" value="1"/>
</dbReference>
<dbReference type="SUPFAM" id="SSF47598">
    <property type="entry name" value="Ribbon-helix-helix"/>
    <property type="match status" value="1"/>
</dbReference>
<dbReference type="RefSeq" id="WP_367993927.1">
    <property type="nucleotide sequence ID" value="NZ_JBFPJR010000015.1"/>
</dbReference>
<protein>
    <submittedName>
        <fullName evidence="3">DUF1778 domain-containing protein</fullName>
    </submittedName>
</protein>
<reference evidence="3 4" key="1">
    <citation type="submission" date="2024-07" db="EMBL/GenBank/DDBJ databases">
        <authorList>
            <person name="Lee S."/>
            <person name="Kang M."/>
        </authorList>
    </citation>
    <scope>NUCLEOTIDE SEQUENCE [LARGE SCALE GENOMIC DNA]</scope>
    <source>
        <strain evidence="3 4">DS6</strain>
    </source>
</reference>
<proteinExistence type="inferred from homology"/>
<dbReference type="InterPro" id="IPR014795">
    <property type="entry name" value="TacA_1-like"/>
</dbReference>
<accession>A0ABV3SZN6</accession>
<keyword evidence="4" id="KW-1185">Reference proteome</keyword>
<comment type="caution">
    <text evidence="3">The sequence shown here is derived from an EMBL/GenBank/DDBJ whole genome shotgun (WGS) entry which is preliminary data.</text>
</comment>